<evidence type="ECO:0000259" key="3">
    <source>
        <dbReference type="Pfam" id="PF00561"/>
    </source>
</evidence>
<feature type="domain" description="AB hydrolase-1" evidence="3">
    <location>
        <begin position="34"/>
        <end position="164"/>
    </location>
</feature>
<dbReference type="InterPro" id="IPR050266">
    <property type="entry name" value="AB_hydrolase_sf"/>
</dbReference>
<dbReference type="InterPro" id="IPR029058">
    <property type="entry name" value="AB_hydrolase_fold"/>
</dbReference>
<dbReference type="SUPFAM" id="SSF53474">
    <property type="entry name" value="alpha/beta-Hydrolases"/>
    <property type="match status" value="1"/>
</dbReference>
<dbReference type="Gene3D" id="3.40.50.1820">
    <property type="entry name" value="alpha/beta hydrolase"/>
    <property type="match status" value="1"/>
</dbReference>
<name>A0A919P508_9CELL</name>
<dbReference type="InterPro" id="IPR000073">
    <property type="entry name" value="AB_hydrolase_1"/>
</dbReference>
<dbReference type="Pfam" id="PF00561">
    <property type="entry name" value="Abhydrolase_1"/>
    <property type="match status" value="1"/>
</dbReference>
<protein>
    <recommendedName>
        <fullName evidence="3">AB hydrolase-1 domain-containing protein</fullName>
    </recommendedName>
</protein>
<proteinExistence type="predicted"/>
<evidence type="ECO:0000256" key="1">
    <source>
        <dbReference type="ARBA" id="ARBA00022801"/>
    </source>
</evidence>
<comment type="caution">
    <text evidence="4">The sequence shown here is derived from an EMBL/GenBank/DDBJ whole genome shotgun (WGS) entry which is preliminary data.</text>
</comment>
<accession>A0A919P508</accession>
<feature type="transmembrane region" description="Helical" evidence="2">
    <location>
        <begin position="156"/>
        <end position="176"/>
    </location>
</feature>
<dbReference type="EMBL" id="BONK01000005">
    <property type="protein sequence ID" value="GIG21119.1"/>
    <property type="molecule type" value="Genomic_DNA"/>
</dbReference>
<sequence>MTQDASATQSLEVVFADGSTTELTVFPSGGPSDPVVLCLPAMGVRAGYYELLADVLAEAGFNAVLADLRGTGGSSVRAGRRVSFGYAELLELELPAITDAVCRRFGVDQVIVLGHSLGGQLGLLFAATSTRVSQVVLVASGSAWYRKAGARSVGRFLGLQLLFATTVLWGYLPAWFPFAGREARGVVRDWGVESMTGRYRVRRSTVDYEKALAQSAVPAMFVAFPGDKYVPAPAMRHLADKLRTAPVTWLEIPPSDLGLTTTHHFRWVFRPQAIVRAAAQFVRTARTTDDPGDR</sequence>
<dbReference type="Proteomes" id="UP000632740">
    <property type="component" value="Unassembled WGS sequence"/>
</dbReference>
<dbReference type="GO" id="GO:0016020">
    <property type="term" value="C:membrane"/>
    <property type="evidence" value="ECO:0007669"/>
    <property type="project" value="TreeGrafter"/>
</dbReference>
<keyword evidence="2" id="KW-0472">Membrane</keyword>
<keyword evidence="1" id="KW-0378">Hydrolase</keyword>
<dbReference type="PIRSF" id="PIRSF037442">
    <property type="entry name" value="UCP037442_abhydr"/>
    <property type="match status" value="1"/>
</dbReference>
<keyword evidence="2" id="KW-1133">Transmembrane helix</keyword>
<evidence type="ECO:0000313" key="4">
    <source>
        <dbReference type="EMBL" id="GIG21119.1"/>
    </source>
</evidence>
<dbReference type="PANTHER" id="PTHR43798">
    <property type="entry name" value="MONOACYLGLYCEROL LIPASE"/>
    <property type="match status" value="1"/>
</dbReference>
<dbReference type="PANTHER" id="PTHR43798:SF31">
    <property type="entry name" value="AB HYDROLASE SUPERFAMILY PROTEIN YCLE"/>
    <property type="match status" value="1"/>
</dbReference>
<keyword evidence="5" id="KW-1185">Reference proteome</keyword>
<evidence type="ECO:0000256" key="2">
    <source>
        <dbReference type="SAM" id="Phobius"/>
    </source>
</evidence>
<dbReference type="GO" id="GO:0016787">
    <property type="term" value="F:hydrolase activity"/>
    <property type="evidence" value="ECO:0007669"/>
    <property type="project" value="UniProtKB-KW"/>
</dbReference>
<evidence type="ECO:0000313" key="5">
    <source>
        <dbReference type="Proteomes" id="UP000632740"/>
    </source>
</evidence>
<reference evidence="4" key="1">
    <citation type="submission" date="2021-01" db="EMBL/GenBank/DDBJ databases">
        <title>Whole genome shotgun sequence of Cellulomonas chitinilytica NBRC 110799.</title>
        <authorList>
            <person name="Komaki H."/>
            <person name="Tamura T."/>
        </authorList>
    </citation>
    <scope>NUCLEOTIDE SEQUENCE</scope>
    <source>
        <strain evidence="4">NBRC 110799</strain>
    </source>
</reference>
<keyword evidence="2" id="KW-0812">Transmembrane</keyword>
<dbReference type="RefSeq" id="WP_203751763.1">
    <property type="nucleotide sequence ID" value="NZ_BONK01000005.1"/>
</dbReference>
<dbReference type="InterPro" id="IPR017208">
    <property type="entry name" value="UCP037442_abhydr"/>
</dbReference>
<gene>
    <name evidence="4" type="ORF">Cch01nite_18430</name>
</gene>
<dbReference type="AlphaFoldDB" id="A0A919P508"/>
<organism evidence="4 5">
    <name type="scientific">Cellulomonas chitinilytica</name>
    <dbReference type="NCBI Taxonomy" id="398759"/>
    <lineage>
        <taxon>Bacteria</taxon>
        <taxon>Bacillati</taxon>
        <taxon>Actinomycetota</taxon>
        <taxon>Actinomycetes</taxon>
        <taxon>Micrococcales</taxon>
        <taxon>Cellulomonadaceae</taxon>
        <taxon>Cellulomonas</taxon>
    </lineage>
</organism>